<sequence length="70" mass="7654">MSTLVDGPNNSSTFYESSTGEDWELATTIGSVPIRAIFYSLVNLNGELFAIGGTHRSNFSSTNHTVWKLN</sequence>
<gene>
    <name evidence="1" type="ORF">FVB32_16005</name>
</gene>
<accession>A0A5C8V4X0</accession>
<proteinExistence type="predicted"/>
<reference evidence="1 2" key="1">
    <citation type="submission" date="2019-08" db="EMBL/GenBank/DDBJ databases">
        <title>Professor.</title>
        <authorList>
            <person name="Park J.S."/>
        </authorList>
    </citation>
    <scope>NUCLEOTIDE SEQUENCE [LARGE SCALE GENOMIC DNA]</scope>
    <source>
        <strain evidence="1 2">176CP5-101</strain>
    </source>
</reference>
<evidence type="ECO:0000313" key="2">
    <source>
        <dbReference type="Proteomes" id="UP000321456"/>
    </source>
</evidence>
<dbReference type="AlphaFoldDB" id="A0A5C8V4X0"/>
<dbReference type="RefSeq" id="WP_147744833.1">
    <property type="nucleotide sequence ID" value="NZ_VRUR01000002.1"/>
</dbReference>
<protein>
    <submittedName>
        <fullName evidence="1">Uncharacterized protein</fullName>
    </submittedName>
</protein>
<organism evidence="1 2">
    <name type="scientific">Flagellimonas hymeniacidonis</name>
    <dbReference type="NCBI Taxonomy" id="2603628"/>
    <lineage>
        <taxon>Bacteria</taxon>
        <taxon>Pseudomonadati</taxon>
        <taxon>Bacteroidota</taxon>
        <taxon>Flavobacteriia</taxon>
        <taxon>Flavobacteriales</taxon>
        <taxon>Flavobacteriaceae</taxon>
        <taxon>Flagellimonas</taxon>
    </lineage>
</organism>
<comment type="caution">
    <text evidence="1">The sequence shown here is derived from an EMBL/GenBank/DDBJ whole genome shotgun (WGS) entry which is preliminary data.</text>
</comment>
<name>A0A5C8V4X0_9FLAO</name>
<dbReference type="EMBL" id="VRUR01000002">
    <property type="protein sequence ID" value="TXN36062.1"/>
    <property type="molecule type" value="Genomic_DNA"/>
</dbReference>
<dbReference type="Proteomes" id="UP000321456">
    <property type="component" value="Unassembled WGS sequence"/>
</dbReference>
<evidence type="ECO:0000313" key="1">
    <source>
        <dbReference type="EMBL" id="TXN36062.1"/>
    </source>
</evidence>
<keyword evidence="2" id="KW-1185">Reference proteome</keyword>